<organism evidence="3 4">
    <name type="scientific">Microbulbifer donghaiensis</name>
    <dbReference type="NCBI Taxonomy" id="494016"/>
    <lineage>
        <taxon>Bacteria</taxon>
        <taxon>Pseudomonadati</taxon>
        <taxon>Pseudomonadota</taxon>
        <taxon>Gammaproteobacteria</taxon>
        <taxon>Cellvibrionales</taxon>
        <taxon>Microbulbiferaceae</taxon>
        <taxon>Microbulbifer</taxon>
    </lineage>
</organism>
<dbReference type="STRING" id="494016.SAMN04487965_0241"/>
<evidence type="ECO:0000313" key="3">
    <source>
        <dbReference type="EMBL" id="SHE59699.1"/>
    </source>
</evidence>
<protein>
    <submittedName>
        <fullName evidence="3">Cholesterol transport system auxiliary component</fullName>
    </submittedName>
</protein>
<evidence type="ECO:0000259" key="2">
    <source>
        <dbReference type="Pfam" id="PF03886"/>
    </source>
</evidence>
<sequence>MRASGHDRLVRFLLAALSAALISSCTLFAPVDNEIRVGVIDKLPLAIPQRDTRAATLVVLPPSINPVYDTVRMAYRVRPYQVDYFSQYEWGASPREMLLPLLVQTMESTHYFGAVITPPYFGPYSYALRTEILELTQDFTSDPATLRLSLRVQITDGASKRIIATRAISLREPMLQNTPYAGVVAANDATAKALQQVAGFALETVQ</sequence>
<reference evidence="4" key="1">
    <citation type="submission" date="2016-11" db="EMBL/GenBank/DDBJ databases">
        <authorList>
            <person name="Varghese N."/>
            <person name="Submissions S."/>
        </authorList>
    </citation>
    <scope>NUCLEOTIDE SEQUENCE [LARGE SCALE GENOMIC DNA]</scope>
    <source>
        <strain evidence="4">CGMCC 1.7063</strain>
    </source>
</reference>
<accession>A0A1M4USN8</accession>
<keyword evidence="1" id="KW-0732">Signal</keyword>
<dbReference type="Gene3D" id="3.40.50.10610">
    <property type="entry name" value="ABC-type transport auxiliary lipoprotein component"/>
    <property type="match status" value="1"/>
</dbReference>
<evidence type="ECO:0000313" key="4">
    <source>
        <dbReference type="Proteomes" id="UP000184170"/>
    </source>
</evidence>
<dbReference type="EMBL" id="FQVA01000001">
    <property type="protein sequence ID" value="SHE59699.1"/>
    <property type="molecule type" value="Genomic_DNA"/>
</dbReference>
<dbReference type="OrthoDB" id="5624722at2"/>
<dbReference type="RefSeq" id="WP_159435960.1">
    <property type="nucleotide sequence ID" value="NZ_FQVA01000001.1"/>
</dbReference>
<feature type="signal peptide" evidence="1">
    <location>
        <begin position="1"/>
        <end position="29"/>
    </location>
</feature>
<dbReference type="PROSITE" id="PS51257">
    <property type="entry name" value="PROKAR_LIPOPROTEIN"/>
    <property type="match status" value="1"/>
</dbReference>
<name>A0A1M4USN8_9GAMM</name>
<proteinExistence type="predicted"/>
<dbReference type="AlphaFoldDB" id="A0A1M4USN8"/>
<dbReference type="Pfam" id="PF03886">
    <property type="entry name" value="ABC_trans_aux"/>
    <property type="match status" value="1"/>
</dbReference>
<gene>
    <name evidence="3" type="ORF">SAMN04487965_0241</name>
</gene>
<dbReference type="InterPro" id="IPR005586">
    <property type="entry name" value="ABC_trans_aux"/>
</dbReference>
<dbReference type="Proteomes" id="UP000184170">
    <property type="component" value="Unassembled WGS sequence"/>
</dbReference>
<evidence type="ECO:0000256" key="1">
    <source>
        <dbReference type="SAM" id="SignalP"/>
    </source>
</evidence>
<feature type="domain" description="ABC-type transport auxiliary lipoprotein component" evidence="2">
    <location>
        <begin position="49"/>
        <end position="198"/>
    </location>
</feature>
<feature type="chain" id="PRO_5009907779" evidence="1">
    <location>
        <begin position="30"/>
        <end position="206"/>
    </location>
</feature>
<keyword evidence="4" id="KW-1185">Reference proteome</keyword>
<dbReference type="SUPFAM" id="SSF159594">
    <property type="entry name" value="XCC0632-like"/>
    <property type="match status" value="1"/>
</dbReference>